<dbReference type="Proteomes" id="UP001564626">
    <property type="component" value="Unassembled WGS sequence"/>
</dbReference>
<dbReference type="CDD" id="cd19152">
    <property type="entry name" value="AKR_AKR15A"/>
    <property type="match status" value="1"/>
</dbReference>
<comment type="caution">
    <text evidence="2">The sequence shown here is derived from an EMBL/GenBank/DDBJ whole genome shotgun (WGS) entry which is preliminary data.</text>
</comment>
<keyword evidence="3" id="KW-1185">Reference proteome</keyword>
<dbReference type="EMBL" id="JBGEHV010000013">
    <property type="protein sequence ID" value="MEY8039631.1"/>
    <property type="molecule type" value="Genomic_DNA"/>
</dbReference>
<dbReference type="Gene3D" id="3.20.20.100">
    <property type="entry name" value="NADP-dependent oxidoreductase domain"/>
    <property type="match status" value="1"/>
</dbReference>
<feature type="domain" description="NADP-dependent oxidoreductase" evidence="1">
    <location>
        <begin position="11"/>
        <end position="309"/>
    </location>
</feature>
<proteinExistence type="predicted"/>
<evidence type="ECO:0000313" key="2">
    <source>
        <dbReference type="EMBL" id="MEY8039631.1"/>
    </source>
</evidence>
<dbReference type="RefSeq" id="WP_345358745.1">
    <property type="nucleotide sequence ID" value="NZ_BAABII010000003.1"/>
</dbReference>
<gene>
    <name evidence="2" type="ORF">AB8O55_09510</name>
</gene>
<name>A0ABV4CEV5_9PSEU</name>
<organism evidence="2 3">
    <name type="scientific">Saccharopolyspora cebuensis</name>
    <dbReference type="NCBI Taxonomy" id="418759"/>
    <lineage>
        <taxon>Bacteria</taxon>
        <taxon>Bacillati</taxon>
        <taxon>Actinomycetota</taxon>
        <taxon>Actinomycetes</taxon>
        <taxon>Pseudonocardiales</taxon>
        <taxon>Pseudonocardiaceae</taxon>
        <taxon>Saccharopolyspora</taxon>
    </lineage>
</organism>
<sequence length="322" mass="34201">MGGSPVEVTALGFGGAVIGNLYSAIDDDTATAAVDAAWRAGIRYFDTAPHYGLGLAERRLGAALAHHPRAEAVVSTKVGRRLVPTDPDGRDDAGFDVPADHRRVWDFSADGVRRALEDSLRRLGTDRVDLLLLHDPDDHWRQAVEEAYPALHELRAQGVVGAIGVGMNQWPLLRRFATDTEIDAVMLAGRYTLLDQSALDGLLPTCERRGVSVLAAGVFNGGLLASDALPADPRYDYAPAPDDIVARARRLAALAARYGVRLPQLAMAFAAAHPTVASVVVGVRTAAEAATNAALFTSPVPAELWAELRADGLVRPDTPLPG</sequence>
<evidence type="ECO:0000259" key="1">
    <source>
        <dbReference type="Pfam" id="PF00248"/>
    </source>
</evidence>
<protein>
    <submittedName>
        <fullName evidence="2">Aldo/keto reductase</fullName>
    </submittedName>
</protein>
<dbReference type="SUPFAM" id="SSF51430">
    <property type="entry name" value="NAD(P)-linked oxidoreductase"/>
    <property type="match status" value="1"/>
</dbReference>
<dbReference type="InterPro" id="IPR036812">
    <property type="entry name" value="NAD(P)_OxRdtase_dom_sf"/>
</dbReference>
<dbReference type="InterPro" id="IPR020471">
    <property type="entry name" value="AKR"/>
</dbReference>
<dbReference type="PANTHER" id="PTHR42686:SF1">
    <property type="entry name" value="GH17980P-RELATED"/>
    <property type="match status" value="1"/>
</dbReference>
<reference evidence="2 3" key="1">
    <citation type="submission" date="2024-08" db="EMBL/GenBank/DDBJ databases">
        <title>Genome mining of Saccharopolyspora cebuensis PGLac3 from Nigerian medicinal plant.</title>
        <authorList>
            <person name="Ezeobiora C.E."/>
            <person name="Igbokwe N.H."/>
            <person name="Amin D.H."/>
            <person name="Mendie U.E."/>
        </authorList>
    </citation>
    <scope>NUCLEOTIDE SEQUENCE [LARGE SCALE GENOMIC DNA]</scope>
    <source>
        <strain evidence="2 3">PGLac3</strain>
    </source>
</reference>
<evidence type="ECO:0000313" key="3">
    <source>
        <dbReference type="Proteomes" id="UP001564626"/>
    </source>
</evidence>
<accession>A0ABV4CEV5</accession>
<dbReference type="PANTHER" id="PTHR42686">
    <property type="entry name" value="GH17980P-RELATED"/>
    <property type="match status" value="1"/>
</dbReference>
<dbReference type="InterPro" id="IPR023210">
    <property type="entry name" value="NADP_OxRdtase_dom"/>
</dbReference>
<dbReference type="Pfam" id="PF00248">
    <property type="entry name" value="Aldo_ket_red"/>
    <property type="match status" value="1"/>
</dbReference>